<gene>
    <name evidence="2" type="ORF">FBZ82_11922</name>
    <name evidence="3" type="ORF">FBZ83_10766</name>
</gene>
<dbReference type="SUPFAM" id="SSF47598">
    <property type="entry name" value="Ribbon-helix-helix"/>
    <property type="match status" value="1"/>
</dbReference>
<dbReference type="EMBL" id="VITH01000007">
    <property type="protein sequence ID" value="TWA82380.1"/>
    <property type="molecule type" value="Genomic_DNA"/>
</dbReference>
<protein>
    <recommendedName>
        <fullName evidence="1">Antitoxin FitA-like ribbon-helix-helix domain-containing protein</fullName>
    </recommendedName>
</protein>
<evidence type="ECO:0000313" key="5">
    <source>
        <dbReference type="Proteomes" id="UP000318529"/>
    </source>
</evidence>
<name>A0A560CBZ4_AZOBR</name>
<dbReference type="EMBL" id="VITF01000019">
    <property type="protein sequence ID" value="TWA60738.1"/>
    <property type="molecule type" value="Genomic_DNA"/>
</dbReference>
<dbReference type="Proteomes" id="UP000318529">
    <property type="component" value="Unassembled WGS sequence"/>
</dbReference>
<dbReference type="InterPro" id="IPR010985">
    <property type="entry name" value="Ribbon_hlx_hlx"/>
</dbReference>
<feature type="domain" description="Antitoxin FitA-like ribbon-helix-helix" evidence="1">
    <location>
        <begin position="9"/>
        <end position="40"/>
    </location>
</feature>
<dbReference type="Gene3D" id="1.10.1220.10">
    <property type="entry name" value="Met repressor-like"/>
    <property type="match status" value="1"/>
</dbReference>
<organism evidence="3 5">
    <name type="scientific">Azospirillum brasilense</name>
    <dbReference type="NCBI Taxonomy" id="192"/>
    <lineage>
        <taxon>Bacteria</taxon>
        <taxon>Pseudomonadati</taxon>
        <taxon>Pseudomonadota</taxon>
        <taxon>Alphaproteobacteria</taxon>
        <taxon>Rhodospirillales</taxon>
        <taxon>Azospirillaceae</taxon>
        <taxon>Azospirillum</taxon>
    </lineage>
</organism>
<dbReference type="AlphaFoldDB" id="A0A560CBZ4"/>
<sequence>MGKIVRLEIDEALHATLTERAAINGRSVEEEVGAILSQAARPGRAALIEELQREQDELARKYGVLPDSTPLIREWRDR</sequence>
<dbReference type="GO" id="GO:0006355">
    <property type="term" value="P:regulation of DNA-templated transcription"/>
    <property type="evidence" value="ECO:0007669"/>
    <property type="project" value="InterPro"/>
</dbReference>
<comment type="caution">
    <text evidence="3">The sequence shown here is derived from an EMBL/GenBank/DDBJ whole genome shotgun (WGS) entry which is preliminary data.</text>
</comment>
<evidence type="ECO:0000259" key="1">
    <source>
        <dbReference type="Pfam" id="PF22513"/>
    </source>
</evidence>
<dbReference type="InterPro" id="IPR013321">
    <property type="entry name" value="Arc_rbn_hlx_hlx"/>
</dbReference>
<accession>A0A560CBZ4</accession>
<dbReference type="InterPro" id="IPR053853">
    <property type="entry name" value="FitA-like_RHH"/>
</dbReference>
<evidence type="ECO:0000313" key="3">
    <source>
        <dbReference type="EMBL" id="TWA82380.1"/>
    </source>
</evidence>
<dbReference type="Pfam" id="PF22513">
    <property type="entry name" value="FitA-like_RHH"/>
    <property type="match status" value="1"/>
</dbReference>
<evidence type="ECO:0000313" key="4">
    <source>
        <dbReference type="Proteomes" id="UP000316083"/>
    </source>
</evidence>
<proteinExistence type="predicted"/>
<dbReference type="RefSeq" id="WP_145679522.1">
    <property type="nucleotide sequence ID" value="NZ_CP059449.1"/>
</dbReference>
<reference evidence="4 5" key="1">
    <citation type="submission" date="2019-06" db="EMBL/GenBank/DDBJ databases">
        <title>Genomic Encyclopedia of Type Strains, Phase IV (KMG-V): Genome sequencing to study the core and pangenomes of soil and plant-associated prokaryotes.</title>
        <authorList>
            <person name="Whitman W."/>
        </authorList>
    </citation>
    <scope>NUCLEOTIDE SEQUENCE [LARGE SCALE GENOMIC DNA]</scope>
    <source>
        <strain evidence="3 5">BR 11650</strain>
        <strain evidence="2 4">BR 11796</strain>
    </source>
</reference>
<evidence type="ECO:0000313" key="2">
    <source>
        <dbReference type="EMBL" id="TWA60738.1"/>
    </source>
</evidence>
<dbReference type="Proteomes" id="UP000316083">
    <property type="component" value="Unassembled WGS sequence"/>
</dbReference>